<dbReference type="PROSITE" id="PS51779">
    <property type="entry name" value="POTRA"/>
    <property type="match status" value="1"/>
</dbReference>
<dbReference type="GO" id="GO:0051301">
    <property type="term" value="P:cell division"/>
    <property type="evidence" value="ECO:0007669"/>
    <property type="project" value="UniProtKB-KW"/>
</dbReference>
<dbReference type="InterPro" id="IPR013685">
    <property type="entry name" value="POTRA_FtsQ_type"/>
</dbReference>
<evidence type="ECO:0000256" key="6">
    <source>
        <dbReference type="ARBA" id="ARBA00022989"/>
    </source>
</evidence>
<dbReference type="InterPro" id="IPR034746">
    <property type="entry name" value="POTRA"/>
</dbReference>
<keyword evidence="6 9" id="KW-1133">Transmembrane helix</keyword>
<sequence>MTRHDPAPSRMAYRMQRLLLTPLFRLVLRVGVPFALAFGGGTLWFSNQSHRDELNMMVSDLRAKIEQRPEFMVKLMAIDGASDGVAEDIREILPLYFPVSSFDLNLDKMRDTITELDAVKSASVRIKSGGVLQVDVEERIPVIIWRGREGLELIDIDGVLVGPTNNRTDWPNLPVMAGEVIGEAAAEALQMLRAAEAEGEQARAELQETSPEVVSRALAAQATVAAAVPEALALIEAAHPLRDRLRGLVRVGARRWDVVLDRDQRILLPDENPVQALERVIALDQALDMLSRDLVAVDLRLPHRPTLRMTDFAQQEMWRIKAIEVGEKQR</sequence>
<comment type="similarity">
    <text evidence="9">Belongs to the FtsQ/DivIB family. FtsQ subfamily.</text>
</comment>
<dbReference type="InterPro" id="IPR005548">
    <property type="entry name" value="Cell_div_FtsQ/DivIB_C"/>
</dbReference>
<comment type="function">
    <text evidence="9">Essential cell division protein.</text>
</comment>
<dbReference type="Proteomes" id="UP001348149">
    <property type="component" value="Unassembled WGS sequence"/>
</dbReference>
<keyword evidence="2 9" id="KW-1003">Cell membrane</keyword>
<evidence type="ECO:0000256" key="8">
    <source>
        <dbReference type="ARBA" id="ARBA00023306"/>
    </source>
</evidence>
<evidence type="ECO:0000256" key="1">
    <source>
        <dbReference type="ARBA" id="ARBA00004370"/>
    </source>
</evidence>
<reference evidence="11 12" key="1">
    <citation type="submission" date="2024-01" db="EMBL/GenBank/DDBJ databases">
        <title>Mesobacterium rodlantinim sp. nov., isolated from shallow sea hydrothermal systems off Kueishantao Island.</title>
        <authorList>
            <person name="Su Z."/>
            <person name="Tang K."/>
        </authorList>
    </citation>
    <scope>NUCLEOTIDE SEQUENCE [LARGE SCALE GENOMIC DNA]</scope>
    <source>
        <strain evidence="11 12">TK19101</strain>
    </source>
</reference>
<dbReference type="PANTHER" id="PTHR35851:SF1">
    <property type="entry name" value="CELL DIVISION PROTEIN FTSQ"/>
    <property type="match status" value="1"/>
</dbReference>
<gene>
    <name evidence="9" type="primary">ftsQ</name>
    <name evidence="11" type="ORF">VK792_11720</name>
</gene>
<dbReference type="PANTHER" id="PTHR35851">
    <property type="entry name" value="CELL DIVISION PROTEIN FTSQ"/>
    <property type="match status" value="1"/>
</dbReference>
<comment type="caution">
    <text evidence="11">The sequence shown here is derived from an EMBL/GenBank/DDBJ whole genome shotgun (WGS) entry which is preliminary data.</text>
</comment>
<evidence type="ECO:0000256" key="7">
    <source>
        <dbReference type="ARBA" id="ARBA00023136"/>
    </source>
</evidence>
<keyword evidence="12" id="KW-1185">Reference proteome</keyword>
<name>A0ABU6HKI6_9RHOB</name>
<dbReference type="InterPro" id="IPR026579">
    <property type="entry name" value="FtsQ"/>
</dbReference>
<evidence type="ECO:0000256" key="9">
    <source>
        <dbReference type="HAMAP-Rule" id="MF_00911"/>
    </source>
</evidence>
<protein>
    <recommendedName>
        <fullName evidence="9">Cell division protein FtsQ</fullName>
    </recommendedName>
</protein>
<keyword evidence="7 9" id="KW-0472">Membrane</keyword>
<evidence type="ECO:0000313" key="12">
    <source>
        <dbReference type="Proteomes" id="UP001348149"/>
    </source>
</evidence>
<evidence type="ECO:0000256" key="5">
    <source>
        <dbReference type="ARBA" id="ARBA00022692"/>
    </source>
</evidence>
<proteinExistence type="inferred from homology"/>
<dbReference type="EMBL" id="JAYLLH010000015">
    <property type="protein sequence ID" value="MEC3861953.1"/>
    <property type="molecule type" value="Genomic_DNA"/>
</dbReference>
<evidence type="ECO:0000256" key="4">
    <source>
        <dbReference type="ARBA" id="ARBA00022618"/>
    </source>
</evidence>
<dbReference type="Pfam" id="PF03799">
    <property type="entry name" value="FtsQ_DivIB_C"/>
    <property type="match status" value="1"/>
</dbReference>
<dbReference type="RefSeq" id="WP_326297702.1">
    <property type="nucleotide sequence ID" value="NZ_JAYLLH010000015.1"/>
</dbReference>
<comment type="subcellular location">
    <subcellularLocation>
        <location evidence="9">Cell inner membrane</location>
        <topology evidence="9">Single-pass type II membrane protein</topology>
    </subcellularLocation>
    <subcellularLocation>
        <location evidence="1">Membrane</location>
    </subcellularLocation>
    <text evidence="9">Localizes to the division septum.</text>
</comment>
<keyword evidence="3 9" id="KW-0997">Cell inner membrane</keyword>
<evidence type="ECO:0000256" key="3">
    <source>
        <dbReference type="ARBA" id="ARBA00022519"/>
    </source>
</evidence>
<accession>A0ABU6HKI6</accession>
<evidence type="ECO:0000256" key="2">
    <source>
        <dbReference type="ARBA" id="ARBA00022475"/>
    </source>
</evidence>
<evidence type="ECO:0000313" key="11">
    <source>
        <dbReference type="EMBL" id="MEC3861953.1"/>
    </source>
</evidence>
<evidence type="ECO:0000259" key="10">
    <source>
        <dbReference type="PROSITE" id="PS51779"/>
    </source>
</evidence>
<organism evidence="11 12">
    <name type="scientific">Mesobacterium hydrothermale</name>
    <dbReference type="NCBI Taxonomy" id="3111907"/>
    <lineage>
        <taxon>Bacteria</taxon>
        <taxon>Pseudomonadati</taxon>
        <taxon>Pseudomonadota</taxon>
        <taxon>Alphaproteobacteria</taxon>
        <taxon>Rhodobacterales</taxon>
        <taxon>Roseobacteraceae</taxon>
        <taxon>Mesobacterium</taxon>
    </lineage>
</organism>
<dbReference type="HAMAP" id="MF_00911">
    <property type="entry name" value="FtsQ_subfam"/>
    <property type="match status" value="1"/>
</dbReference>
<keyword evidence="4 9" id="KW-0132">Cell division</keyword>
<dbReference type="Pfam" id="PF08478">
    <property type="entry name" value="POTRA_1"/>
    <property type="match status" value="1"/>
</dbReference>
<feature type="domain" description="POTRA" evidence="10">
    <location>
        <begin position="71"/>
        <end position="139"/>
    </location>
</feature>
<keyword evidence="5 9" id="KW-0812">Transmembrane</keyword>
<keyword evidence="8 9" id="KW-0131">Cell cycle</keyword>